<dbReference type="InterPro" id="IPR013221">
    <property type="entry name" value="Mur_ligase_cen"/>
</dbReference>
<dbReference type="GO" id="GO:0004326">
    <property type="term" value="F:tetrahydrofolylpolyglutamate synthase activity"/>
    <property type="evidence" value="ECO:0007669"/>
    <property type="project" value="UniProtKB-EC"/>
</dbReference>
<dbReference type="InterPro" id="IPR018109">
    <property type="entry name" value="Folylpolyglutamate_synth_CS"/>
</dbReference>
<evidence type="ECO:0000256" key="6">
    <source>
        <dbReference type="ARBA" id="ARBA00022741"/>
    </source>
</evidence>
<evidence type="ECO:0000256" key="8">
    <source>
        <dbReference type="ARBA" id="ARBA00022842"/>
    </source>
</evidence>
<evidence type="ECO:0000256" key="1">
    <source>
        <dbReference type="ARBA" id="ARBA00001946"/>
    </source>
</evidence>
<feature type="domain" description="Mur ligase C-terminal" evidence="12">
    <location>
        <begin position="295"/>
        <end position="415"/>
    </location>
</feature>
<reference evidence="14" key="2">
    <citation type="journal article" date="2021" name="PeerJ">
        <title>Extensive microbial diversity within the chicken gut microbiome revealed by metagenomics and culture.</title>
        <authorList>
            <person name="Gilroy R."/>
            <person name="Ravi A."/>
            <person name="Getino M."/>
            <person name="Pursley I."/>
            <person name="Horton D.L."/>
            <person name="Alikhan N.F."/>
            <person name="Baker D."/>
            <person name="Gharbi K."/>
            <person name="Hall N."/>
            <person name="Watson M."/>
            <person name="Adriaenssens E.M."/>
            <person name="Foster-Nyarko E."/>
            <person name="Jarju S."/>
            <person name="Secka A."/>
            <person name="Antonio M."/>
            <person name="Oren A."/>
            <person name="Chaudhuri R.R."/>
            <person name="La Ragione R."/>
            <person name="Hildebrand F."/>
            <person name="Pallen M.J."/>
        </authorList>
    </citation>
    <scope>NUCLEOTIDE SEQUENCE</scope>
    <source>
        <strain evidence="14">ChiSjej5B23-6657</strain>
    </source>
</reference>
<dbReference type="PANTHER" id="PTHR11136">
    <property type="entry name" value="FOLYLPOLYGLUTAMATE SYNTHASE-RELATED"/>
    <property type="match status" value="1"/>
</dbReference>
<dbReference type="GO" id="GO:0005524">
    <property type="term" value="F:ATP binding"/>
    <property type="evidence" value="ECO:0007669"/>
    <property type="project" value="UniProtKB-KW"/>
</dbReference>
<dbReference type="Pfam" id="PF02875">
    <property type="entry name" value="Mur_ligase_C"/>
    <property type="match status" value="1"/>
</dbReference>
<evidence type="ECO:0000256" key="9">
    <source>
        <dbReference type="ARBA" id="ARBA00030592"/>
    </source>
</evidence>
<dbReference type="InterPro" id="IPR001645">
    <property type="entry name" value="Folylpolyglutamate_synth"/>
</dbReference>
<dbReference type="FunFam" id="3.40.1190.10:FF:000011">
    <property type="entry name" value="Folylpolyglutamate synthase/dihydrofolate synthase"/>
    <property type="match status" value="1"/>
</dbReference>
<dbReference type="Gene3D" id="3.40.1190.10">
    <property type="entry name" value="Mur-like, catalytic domain"/>
    <property type="match status" value="1"/>
</dbReference>
<organism evidence="14 15">
    <name type="scientific">Candidatus Pullilachnospira gallistercoris</name>
    <dbReference type="NCBI Taxonomy" id="2840911"/>
    <lineage>
        <taxon>Bacteria</taxon>
        <taxon>Bacillati</taxon>
        <taxon>Bacillota</taxon>
        <taxon>Clostridia</taxon>
        <taxon>Lachnospirales</taxon>
        <taxon>Lachnospiraceae</taxon>
        <taxon>Lachnospiraceae incertae sedis</taxon>
        <taxon>Candidatus Pullilachnospira</taxon>
    </lineage>
</organism>
<comment type="similarity">
    <text evidence="2 11">Belongs to the folylpolyglutamate synthase family.</text>
</comment>
<keyword evidence="6 11" id="KW-0547">Nucleotide-binding</keyword>
<dbReference type="InterPro" id="IPR036615">
    <property type="entry name" value="Mur_ligase_C_dom_sf"/>
</dbReference>
<accession>A0A9D1EA76</accession>
<gene>
    <name evidence="14" type="ORF">IAA55_07335</name>
</gene>
<dbReference type="Proteomes" id="UP000823912">
    <property type="component" value="Unassembled WGS sequence"/>
</dbReference>
<keyword evidence="5" id="KW-0479">Metal-binding</keyword>
<reference evidence="14" key="1">
    <citation type="submission" date="2020-10" db="EMBL/GenBank/DDBJ databases">
        <authorList>
            <person name="Gilroy R."/>
        </authorList>
    </citation>
    <scope>NUCLEOTIDE SEQUENCE</scope>
    <source>
        <strain evidence="14">ChiSjej5B23-6657</strain>
    </source>
</reference>
<dbReference type="Pfam" id="PF08245">
    <property type="entry name" value="Mur_ligase_M"/>
    <property type="match status" value="1"/>
</dbReference>
<evidence type="ECO:0000256" key="4">
    <source>
        <dbReference type="ARBA" id="ARBA00022598"/>
    </source>
</evidence>
<protein>
    <recommendedName>
        <fullName evidence="3">tetrahydrofolate synthase</fullName>
        <ecNumber evidence="3">6.3.2.17</ecNumber>
    </recommendedName>
    <alternativeName>
        <fullName evidence="9">Tetrahydrofolylpolyglutamate synthase</fullName>
    </alternativeName>
</protein>
<evidence type="ECO:0000256" key="10">
    <source>
        <dbReference type="ARBA" id="ARBA00047493"/>
    </source>
</evidence>
<dbReference type="AlphaFoldDB" id="A0A9D1EA76"/>
<dbReference type="EC" id="6.3.2.17" evidence="3"/>
<keyword evidence="7 11" id="KW-0067">ATP-binding</keyword>
<dbReference type="InterPro" id="IPR004101">
    <property type="entry name" value="Mur_ligase_C"/>
</dbReference>
<evidence type="ECO:0000256" key="11">
    <source>
        <dbReference type="PIRNR" id="PIRNR001563"/>
    </source>
</evidence>
<keyword evidence="4 11" id="KW-0436">Ligase</keyword>
<dbReference type="GO" id="GO:0005737">
    <property type="term" value="C:cytoplasm"/>
    <property type="evidence" value="ECO:0007669"/>
    <property type="project" value="TreeGrafter"/>
</dbReference>
<evidence type="ECO:0000256" key="5">
    <source>
        <dbReference type="ARBA" id="ARBA00022723"/>
    </source>
</evidence>
<dbReference type="PROSITE" id="PS01011">
    <property type="entry name" value="FOLYLPOLYGLU_SYNT_1"/>
    <property type="match status" value="1"/>
</dbReference>
<evidence type="ECO:0000313" key="15">
    <source>
        <dbReference type="Proteomes" id="UP000823912"/>
    </source>
</evidence>
<name>A0A9D1EA76_9FIRM</name>
<proteinExistence type="inferred from homology"/>
<keyword evidence="8" id="KW-0460">Magnesium</keyword>
<dbReference type="SUPFAM" id="SSF53244">
    <property type="entry name" value="MurD-like peptide ligases, peptide-binding domain"/>
    <property type="match status" value="1"/>
</dbReference>
<comment type="caution">
    <text evidence="14">The sequence shown here is derived from an EMBL/GenBank/DDBJ whole genome shotgun (WGS) entry which is preliminary data.</text>
</comment>
<evidence type="ECO:0000259" key="13">
    <source>
        <dbReference type="Pfam" id="PF08245"/>
    </source>
</evidence>
<evidence type="ECO:0000259" key="12">
    <source>
        <dbReference type="Pfam" id="PF02875"/>
    </source>
</evidence>
<dbReference type="GO" id="GO:0008841">
    <property type="term" value="F:dihydrofolate synthase activity"/>
    <property type="evidence" value="ECO:0007669"/>
    <property type="project" value="TreeGrafter"/>
</dbReference>
<dbReference type="PIRSF" id="PIRSF001563">
    <property type="entry name" value="Folylpolyglu_synth"/>
    <property type="match status" value="1"/>
</dbReference>
<comment type="catalytic activity">
    <reaction evidence="10">
        <text>(6S)-5,6,7,8-tetrahydrofolyl-(gamma-L-Glu)(n) + L-glutamate + ATP = (6S)-5,6,7,8-tetrahydrofolyl-(gamma-L-Glu)(n+1) + ADP + phosphate + H(+)</text>
        <dbReference type="Rhea" id="RHEA:10580"/>
        <dbReference type="Rhea" id="RHEA-COMP:14738"/>
        <dbReference type="Rhea" id="RHEA-COMP:14740"/>
        <dbReference type="ChEBI" id="CHEBI:15378"/>
        <dbReference type="ChEBI" id="CHEBI:29985"/>
        <dbReference type="ChEBI" id="CHEBI:30616"/>
        <dbReference type="ChEBI" id="CHEBI:43474"/>
        <dbReference type="ChEBI" id="CHEBI:141005"/>
        <dbReference type="ChEBI" id="CHEBI:456216"/>
        <dbReference type="EC" id="6.3.2.17"/>
    </reaction>
</comment>
<dbReference type="NCBIfam" id="TIGR01499">
    <property type="entry name" value="folC"/>
    <property type="match status" value="1"/>
</dbReference>
<evidence type="ECO:0000256" key="7">
    <source>
        <dbReference type="ARBA" id="ARBA00022840"/>
    </source>
</evidence>
<sequence length="431" mass="47078">MSESMEYEEIVTAIMGRRRFGKACGRQVAEELLARLNCPERGMRVIHIAGTNGKGSTAAFVSSILQAAGFCVGQFTSPHLVDFTERIQVNGRQISREDAARLGQQLLDLPMELECTMFDLCLGMALLYFRERHCDFVVLETGLGGRLDSTSGLSQVPLVSVVTNIGLDHVQILGDTLEEIAAEKAGIFKPGTEAVFGKMDAAARRVLIKRCEELGIPWRDAGKLEARTGTGGSDTGEVTGLRLGLFGAYQRQNAATAAAVFDVLTERCPEMFGGMSEEKRRKILLEGLRRAVWPGRMEILSEDPFLLVDGAHNPQGVAALAESLRQAYPGERFLFVAGILADKDYEGMLERMIPLAEKFYTVTVESSRSLQGQAVAEYLRGKGQEAVYMEDLSACLRTVLSEGKQTGKRIVAFGSLYFIGSLEALWRAGAS</sequence>
<dbReference type="InterPro" id="IPR036565">
    <property type="entry name" value="Mur-like_cat_sf"/>
</dbReference>
<dbReference type="SUPFAM" id="SSF53623">
    <property type="entry name" value="MurD-like peptide ligases, catalytic domain"/>
    <property type="match status" value="1"/>
</dbReference>
<evidence type="ECO:0000256" key="3">
    <source>
        <dbReference type="ARBA" id="ARBA00013025"/>
    </source>
</evidence>
<evidence type="ECO:0000313" key="14">
    <source>
        <dbReference type="EMBL" id="HIR71078.1"/>
    </source>
</evidence>
<evidence type="ECO:0000256" key="2">
    <source>
        <dbReference type="ARBA" id="ARBA00008276"/>
    </source>
</evidence>
<dbReference type="GO" id="GO:0046872">
    <property type="term" value="F:metal ion binding"/>
    <property type="evidence" value="ECO:0007669"/>
    <property type="project" value="UniProtKB-KW"/>
</dbReference>
<dbReference type="PANTHER" id="PTHR11136:SF0">
    <property type="entry name" value="DIHYDROFOLATE SYNTHETASE-RELATED"/>
    <property type="match status" value="1"/>
</dbReference>
<comment type="cofactor">
    <cofactor evidence="1">
        <name>Mg(2+)</name>
        <dbReference type="ChEBI" id="CHEBI:18420"/>
    </cofactor>
</comment>
<feature type="domain" description="Mur ligase central" evidence="13">
    <location>
        <begin position="48"/>
        <end position="260"/>
    </location>
</feature>
<dbReference type="Gene3D" id="3.90.190.20">
    <property type="entry name" value="Mur ligase, C-terminal domain"/>
    <property type="match status" value="1"/>
</dbReference>
<dbReference type="EMBL" id="DVHM01000115">
    <property type="protein sequence ID" value="HIR71078.1"/>
    <property type="molecule type" value="Genomic_DNA"/>
</dbReference>